<evidence type="ECO:0000313" key="3">
    <source>
        <dbReference type="EMBL" id="PVU94803.1"/>
    </source>
</evidence>
<dbReference type="InterPro" id="IPR027417">
    <property type="entry name" value="P-loop_NTPase"/>
</dbReference>
<dbReference type="STRING" id="61424.A0A2T9YR21"/>
<dbReference type="SUPFAM" id="SSF52540">
    <property type="entry name" value="P-loop containing nucleoside triphosphate hydrolases"/>
    <property type="match status" value="1"/>
</dbReference>
<dbReference type="InterPro" id="IPR001806">
    <property type="entry name" value="Small_GTPase"/>
</dbReference>
<accession>A0A2T9YR21</accession>
<dbReference type="GO" id="GO:0003924">
    <property type="term" value="F:GTPase activity"/>
    <property type="evidence" value="ECO:0007669"/>
    <property type="project" value="InterPro"/>
</dbReference>
<dbReference type="GO" id="GO:0016020">
    <property type="term" value="C:membrane"/>
    <property type="evidence" value="ECO:0007669"/>
    <property type="project" value="InterPro"/>
</dbReference>
<evidence type="ECO:0000256" key="1">
    <source>
        <dbReference type="ARBA" id="ARBA00022741"/>
    </source>
</evidence>
<evidence type="ECO:0000256" key="2">
    <source>
        <dbReference type="ARBA" id="ARBA00023134"/>
    </source>
</evidence>
<keyword evidence="4" id="KW-1185">Reference proteome</keyword>
<evidence type="ECO:0000313" key="4">
    <source>
        <dbReference type="Proteomes" id="UP000245699"/>
    </source>
</evidence>
<reference evidence="3 4" key="1">
    <citation type="journal article" date="2018" name="MBio">
        <title>Comparative Genomics Reveals the Core Gene Toolbox for the Fungus-Insect Symbiosis.</title>
        <authorList>
            <person name="Wang Y."/>
            <person name="Stata M."/>
            <person name="Wang W."/>
            <person name="Stajich J.E."/>
            <person name="White M.M."/>
            <person name="Moncalvo J.M."/>
        </authorList>
    </citation>
    <scope>NUCLEOTIDE SEQUENCE [LARGE SCALE GENOMIC DNA]</scope>
    <source>
        <strain evidence="3 4">AUS-77-4</strain>
    </source>
</reference>
<dbReference type="GO" id="GO:0005525">
    <property type="term" value="F:GTP binding"/>
    <property type="evidence" value="ECO:0007669"/>
    <property type="project" value="UniProtKB-KW"/>
</dbReference>
<dbReference type="PROSITE" id="PS51421">
    <property type="entry name" value="RAS"/>
    <property type="match status" value="1"/>
</dbReference>
<sequence length="113" mass="12897">MINLIDPQGLEKIRVKDCDDFPIIICANKYDLVSERQVYTQEGKDVVRSFNCPFLEISALTRINLEKVFYTLVRQIRRYNKGNNSGNLDGVADRGTGYSNVEDSVKGYKCLIL</sequence>
<dbReference type="OrthoDB" id="5976022at2759"/>
<dbReference type="PROSITE" id="PS51419">
    <property type="entry name" value="RAB"/>
    <property type="match status" value="1"/>
</dbReference>
<dbReference type="InterPro" id="IPR020849">
    <property type="entry name" value="Small_GTPase_Ras-type"/>
</dbReference>
<comment type="caution">
    <text evidence="3">The sequence shown here is derived from an EMBL/GenBank/DDBJ whole genome shotgun (WGS) entry which is preliminary data.</text>
</comment>
<dbReference type="PANTHER" id="PTHR24070">
    <property type="entry name" value="RAS, DI-RAS, AND RHEB FAMILY MEMBERS OF SMALL GTPASE SUPERFAMILY"/>
    <property type="match status" value="1"/>
</dbReference>
<dbReference type="AlphaFoldDB" id="A0A2T9YR21"/>
<dbReference type="GO" id="GO:0007165">
    <property type="term" value="P:signal transduction"/>
    <property type="evidence" value="ECO:0007669"/>
    <property type="project" value="InterPro"/>
</dbReference>
<keyword evidence="2" id="KW-0342">GTP-binding</keyword>
<dbReference type="Pfam" id="PF00071">
    <property type="entry name" value="Ras"/>
    <property type="match status" value="1"/>
</dbReference>
<keyword evidence="1" id="KW-0547">Nucleotide-binding</keyword>
<dbReference type="EMBL" id="MBFT01000220">
    <property type="protein sequence ID" value="PVU94803.1"/>
    <property type="molecule type" value="Genomic_DNA"/>
</dbReference>
<name>A0A2T9YR21_9FUNG</name>
<dbReference type="PRINTS" id="PR00449">
    <property type="entry name" value="RASTRNSFRMNG"/>
</dbReference>
<organism evidence="3 4">
    <name type="scientific">Furculomyces boomerangus</name>
    <dbReference type="NCBI Taxonomy" id="61424"/>
    <lineage>
        <taxon>Eukaryota</taxon>
        <taxon>Fungi</taxon>
        <taxon>Fungi incertae sedis</taxon>
        <taxon>Zoopagomycota</taxon>
        <taxon>Kickxellomycotina</taxon>
        <taxon>Harpellomycetes</taxon>
        <taxon>Harpellales</taxon>
        <taxon>Harpellaceae</taxon>
        <taxon>Furculomyces</taxon>
    </lineage>
</organism>
<dbReference type="Proteomes" id="UP000245699">
    <property type="component" value="Unassembled WGS sequence"/>
</dbReference>
<protein>
    <submittedName>
        <fullName evidence="3">Uncharacterized protein</fullName>
    </submittedName>
</protein>
<dbReference type="Gene3D" id="3.40.50.300">
    <property type="entry name" value="P-loop containing nucleotide triphosphate hydrolases"/>
    <property type="match status" value="1"/>
</dbReference>
<gene>
    <name evidence="3" type="ORF">BB559_002910</name>
</gene>
<proteinExistence type="predicted"/>
<dbReference type="SMART" id="SM00173">
    <property type="entry name" value="RAS"/>
    <property type="match status" value="1"/>
</dbReference>